<evidence type="ECO:0000256" key="1">
    <source>
        <dbReference type="SAM" id="SignalP"/>
    </source>
</evidence>
<gene>
    <name evidence="2" type="ORF">BVER_03227</name>
</gene>
<dbReference type="InterPro" id="IPR025421">
    <property type="entry name" value="DUF4148"/>
</dbReference>
<name>A0A0L0MB20_9BURK</name>
<reference evidence="3" key="1">
    <citation type="submission" date="2015-06" db="EMBL/GenBank/DDBJ databases">
        <title>Comparative genomics of Burkholderia leaf nodule symbionts.</title>
        <authorList>
            <person name="Carlier A."/>
            <person name="Eberl L."/>
            <person name="Pinto-Carbo M."/>
        </authorList>
    </citation>
    <scope>NUCLEOTIDE SEQUENCE [LARGE SCALE GENOMIC DNA]</scope>
    <source>
        <strain evidence="3">UZHbot4</strain>
    </source>
</reference>
<keyword evidence="3" id="KW-1185">Reference proteome</keyword>
<keyword evidence="1" id="KW-0732">Signal</keyword>
<dbReference type="Proteomes" id="UP000036959">
    <property type="component" value="Unassembled WGS sequence"/>
</dbReference>
<dbReference type="AlphaFoldDB" id="A0A0L0MB20"/>
<feature type="chain" id="PRO_5005544017" description="Purine nucleoside phosphorylase" evidence="1">
    <location>
        <begin position="37"/>
        <end position="108"/>
    </location>
</feature>
<protein>
    <recommendedName>
        <fullName evidence="4">Purine nucleoside phosphorylase</fullName>
    </recommendedName>
</protein>
<dbReference type="EMBL" id="LFJJ01000127">
    <property type="protein sequence ID" value="KND59466.1"/>
    <property type="molecule type" value="Genomic_DNA"/>
</dbReference>
<sequence>MHYRKLPPKPSSEGTMKTFLCGLLAAASLIPATVFAQQTNGPLTRADVRHELAQLESVGYRPSTHDGDYPQALMSAEAKVAAIDAHRIAYGGESAGTHASGAPASAAQ</sequence>
<evidence type="ECO:0000313" key="2">
    <source>
        <dbReference type="EMBL" id="KND59466.1"/>
    </source>
</evidence>
<accession>A0A0L0MB20</accession>
<organism evidence="2 3">
    <name type="scientific">Candidatus Burkholderia verschuerenii</name>
    <dbReference type="NCBI Taxonomy" id="242163"/>
    <lineage>
        <taxon>Bacteria</taxon>
        <taxon>Pseudomonadati</taxon>
        <taxon>Pseudomonadota</taxon>
        <taxon>Betaproteobacteria</taxon>
        <taxon>Burkholderiales</taxon>
        <taxon>Burkholderiaceae</taxon>
        <taxon>Burkholderia</taxon>
    </lineage>
</organism>
<comment type="caution">
    <text evidence="2">The sequence shown here is derived from an EMBL/GenBank/DDBJ whole genome shotgun (WGS) entry which is preliminary data.</text>
</comment>
<feature type="signal peptide" evidence="1">
    <location>
        <begin position="1"/>
        <end position="36"/>
    </location>
</feature>
<evidence type="ECO:0000313" key="3">
    <source>
        <dbReference type="Proteomes" id="UP000036959"/>
    </source>
</evidence>
<proteinExistence type="predicted"/>
<dbReference type="PATRIC" id="fig|242163.4.peg.1044"/>
<evidence type="ECO:0008006" key="4">
    <source>
        <dbReference type="Google" id="ProtNLM"/>
    </source>
</evidence>
<dbReference type="Pfam" id="PF13663">
    <property type="entry name" value="DUF4148"/>
    <property type="match status" value="1"/>
</dbReference>